<gene>
    <name evidence="1" type="ORF">GTQ45_05310</name>
</gene>
<evidence type="ECO:0000313" key="1">
    <source>
        <dbReference type="EMBL" id="NBG95145.1"/>
    </source>
</evidence>
<reference evidence="1 2" key="1">
    <citation type="journal article" date="2016" name="Int. J. Syst. Evol. Microbiol.">
        <title>Pyruvatibacter mobilis gen. nov., sp. nov., a marine bacterium from the culture broth of Picochlorum sp. 122.</title>
        <authorList>
            <person name="Wang G."/>
            <person name="Tang M."/>
            <person name="Wu H."/>
            <person name="Dai S."/>
            <person name="Li T."/>
            <person name="Chen C."/>
            <person name="He H."/>
            <person name="Fan J."/>
            <person name="Xiang W."/>
            <person name="Li X."/>
        </authorList>
    </citation>
    <scope>NUCLEOTIDE SEQUENCE [LARGE SCALE GENOMIC DNA]</scope>
    <source>
        <strain evidence="1 2">GYP-11</strain>
    </source>
</reference>
<accession>A0A845Q918</accession>
<proteinExistence type="predicted"/>
<dbReference type="RefSeq" id="WP_160587141.1">
    <property type="nucleotide sequence ID" value="NZ_BMHN01000001.1"/>
</dbReference>
<comment type="caution">
    <text evidence="1">The sequence shown here is derived from an EMBL/GenBank/DDBJ whole genome shotgun (WGS) entry which is preliminary data.</text>
</comment>
<dbReference type="OrthoDB" id="8480244at2"/>
<sequence length="192" mass="21236">MIGSVNEYAPETCAGMPSAPPLAAVNQAFWEFWLELRGDRAMPAAGDINPAGFRHLLPHVRCMRWDGPERVVFTLWGTGLGEWLKVDPTGQNVFDLIPKAERSREKVRLENLHRYPCAFVQQRSVTDVRGTTFLFEFLTLPVAAGADGAPRMIGTGAFCSDAPLGRADADPDQRTVQRSFRYIDIGFGVPAE</sequence>
<dbReference type="EMBL" id="WXYQ01000004">
    <property type="protein sequence ID" value="NBG95145.1"/>
    <property type="molecule type" value="Genomic_DNA"/>
</dbReference>
<dbReference type="Proteomes" id="UP000470384">
    <property type="component" value="Unassembled WGS sequence"/>
</dbReference>
<organism evidence="1 2">
    <name type="scientific">Pyruvatibacter mobilis</name>
    <dbReference type="NCBI Taxonomy" id="1712261"/>
    <lineage>
        <taxon>Bacteria</taxon>
        <taxon>Pseudomonadati</taxon>
        <taxon>Pseudomonadota</taxon>
        <taxon>Alphaproteobacteria</taxon>
        <taxon>Hyphomicrobiales</taxon>
        <taxon>Parvibaculaceae</taxon>
        <taxon>Pyruvatibacter</taxon>
    </lineage>
</organism>
<evidence type="ECO:0000313" key="2">
    <source>
        <dbReference type="Proteomes" id="UP000470384"/>
    </source>
</evidence>
<protein>
    <submittedName>
        <fullName evidence="1">PAS domain-containing protein</fullName>
    </submittedName>
</protein>
<dbReference type="InterPro" id="IPR009922">
    <property type="entry name" value="DUF1457"/>
</dbReference>
<dbReference type="AlphaFoldDB" id="A0A845Q918"/>
<keyword evidence="2" id="KW-1185">Reference proteome</keyword>
<name>A0A845Q918_9HYPH</name>
<dbReference type="Pfam" id="PF07310">
    <property type="entry name" value="PAS_5"/>
    <property type="match status" value="1"/>
</dbReference>